<feature type="compositionally biased region" description="Low complexity" evidence="1">
    <location>
        <begin position="518"/>
        <end position="554"/>
    </location>
</feature>
<dbReference type="Proteomes" id="UP001055336">
    <property type="component" value="Chromosome"/>
</dbReference>
<dbReference type="RefSeq" id="WP_240260601.1">
    <property type="nucleotide sequence ID" value="NZ_CP092488.2"/>
</dbReference>
<evidence type="ECO:0000256" key="1">
    <source>
        <dbReference type="SAM" id="MobiDB-lite"/>
    </source>
</evidence>
<evidence type="ECO:0000313" key="2">
    <source>
        <dbReference type="EMBL" id="UMB68888.1"/>
    </source>
</evidence>
<gene>
    <name evidence="2" type="ORF">MKK62_21235</name>
</gene>
<evidence type="ECO:0000313" key="3">
    <source>
        <dbReference type="Proteomes" id="UP001055336"/>
    </source>
</evidence>
<feature type="region of interest" description="Disordered" evidence="1">
    <location>
        <begin position="435"/>
        <end position="561"/>
    </location>
</feature>
<organism evidence="2 3">
    <name type="scientific">Mycobacterium paraterrae</name>
    <dbReference type="NCBI Taxonomy" id="577492"/>
    <lineage>
        <taxon>Bacteria</taxon>
        <taxon>Bacillati</taxon>
        <taxon>Actinomycetota</taxon>
        <taxon>Actinomycetes</taxon>
        <taxon>Mycobacteriales</taxon>
        <taxon>Mycobacteriaceae</taxon>
        <taxon>Mycobacterium</taxon>
    </lineage>
</organism>
<name>A0ABY3VN35_9MYCO</name>
<proteinExistence type="predicted"/>
<dbReference type="EMBL" id="CP092488">
    <property type="protein sequence ID" value="UMB68888.1"/>
    <property type="molecule type" value="Genomic_DNA"/>
</dbReference>
<keyword evidence="3" id="KW-1185">Reference proteome</keyword>
<reference evidence="2" key="1">
    <citation type="submission" date="2022-08" db="EMBL/GenBank/DDBJ databases">
        <title>Whole genome sequencing of non-tuberculosis mycobacteria type-strains.</title>
        <authorList>
            <person name="Igarashi Y."/>
            <person name="Osugi A."/>
            <person name="Mitarai S."/>
        </authorList>
    </citation>
    <scope>NUCLEOTIDE SEQUENCE</scope>
    <source>
        <strain evidence="2">DSM 45127</strain>
    </source>
</reference>
<feature type="compositionally biased region" description="Pro residues" evidence="1">
    <location>
        <begin position="446"/>
        <end position="461"/>
    </location>
</feature>
<sequence length="726" mass="75817">MAPLAVDPRALDSAGAKVISVGQGLDSAVSALTTALAGCHGMSGDDPAGASFGHAYDSSASKLLDAMATTRNGLCRLGDGIRVSAHNYSVAEANSDISGHGQPLPGPHRTGAIASGSAPSSVGHGVGVPAGWGWVANYIGMIWPTGNSAKLRGAAAAWTTAGTQFEVSEILGTVGPMSVIGAQEIPEGPAIAAAFAETHRCAAGILQQCATVATHLTTYAAKIDTVHAAIIDLLSRICNPLTGIKEVWEFLTDEDEDEIKKIANDIRVVVKQFTAEVHALGQQIASALHEAEAILSTMAQYAEKEWDHFLHATDIGRALDNFGRACGGFLREAESTVKGLWNFNPLRAVVDPKGFWHSVSGAVEKLEALTGADGEQKAEESWKELGKGIVHWDDWGTDPFTAAGETLFDVATVALPGGALSKLSRLGRVAEDAAEAPRGLHIPTPGRLPNPAPHDNPPPRNDQPRTEAPKAAQPIPAPTTKGPLPPYGVTEPKSPVTQKPPAGVEPKSAGESVPPSPSHAAVPPVPTSPASAPPGAVGPHTAHPPAQSSAHPPAGGDDAAVHGLTDAKRDEILAMPKGSRPDPSEYLSPEYIQQHLDQFHDGVTRFMPESNLDKYGIAQRDGTSFVMPRSEADALIEATRGDPRAMEKALGLVDGFLDSTKIVRIDIGHPDDYDLRVPSGNEAGANDQWIPGGKLPDGASEAVIDGGRVPEPGYSVTVIYEYEDLS</sequence>
<protein>
    <submittedName>
        <fullName evidence="2">ADP-ribosyltransferse</fullName>
    </submittedName>
</protein>
<accession>A0ABY3VN35</accession>